<dbReference type="InterPro" id="IPR044643">
    <property type="entry name" value="TrpF_fam"/>
</dbReference>
<comment type="similarity">
    <text evidence="9">Belongs to the TrpF family.</text>
</comment>
<dbReference type="Pfam" id="PF00697">
    <property type="entry name" value="PRAI"/>
    <property type="match status" value="1"/>
</dbReference>
<accession>A0A7Y0E0V2</accession>
<evidence type="ECO:0000313" key="11">
    <source>
        <dbReference type="EMBL" id="NMM45184.1"/>
    </source>
</evidence>
<name>A0A7Y0E0V2_9PROT</name>
<comment type="pathway">
    <text evidence="2 9">Amino-acid biosynthesis; L-tryptophan biosynthesis; L-tryptophan from chorismate: step 3/5.</text>
</comment>
<dbReference type="AlphaFoldDB" id="A0A7Y0E0V2"/>
<keyword evidence="8 9" id="KW-0413">Isomerase</keyword>
<evidence type="ECO:0000256" key="4">
    <source>
        <dbReference type="ARBA" id="ARBA00022272"/>
    </source>
</evidence>
<feature type="domain" description="N-(5'phosphoribosyl) anthranilate isomerase (PRAI)" evidence="10">
    <location>
        <begin position="5"/>
        <end position="208"/>
    </location>
</feature>
<gene>
    <name evidence="9" type="primary">trpF</name>
    <name evidence="11" type="ORF">HH303_11885</name>
</gene>
<dbReference type="EMBL" id="JABBNT010000003">
    <property type="protein sequence ID" value="NMM45184.1"/>
    <property type="molecule type" value="Genomic_DNA"/>
</dbReference>
<keyword evidence="6 9" id="KW-0822">Tryptophan biosynthesis</keyword>
<dbReference type="GO" id="GO:0004640">
    <property type="term" value="F:phosphoribosylanthranilate isomerase activity"/>
    <property type="evidence" value="ECO:0007669"/>
    <property type="project" value="UniProtKB-UniRule"/>
</dbReference>
<dbReference type="InterPro" id="IPR013785">
    <property type="entry name" value="Aldolase_TIM"/>
</dbReference>
<evidence type="ECO:0000256" key="1">
    <source>
        <dbReference type="ARBA" id="ARBA00001164"/>
    </source>
</evidence>
<dbReference type="InterPro" id="IPR011060">
    <property type="entry name" value="RibuloseP-bd_barrel"/>
</dbReference>
<dbReference type="UniPathway" id="UPA00035">
    <property type="reaction ID" value="UER00042"/>
</dbReference>
<keyword evidence="7 9" id="KW-0057">Aromatic amino acid biosynthesis</keyword>
<reference evidence="11 12" key="1">
    <citation type="submission" date="2020-04" db="EMBL/GenBank/DDBJ databases">
        <title>Rhodospirillaceae bacterium KN72 isolated from deep sea.</title>
        <authorList>
            <person name="Zhang D.-C."/>
        </authorList>
    </citation>
    <scope>NUCLEOTIDE SEQUENCE [LARGE SCALE GENOMIC DNA]</scope>
    <source>
        <strain evidence="11 12">KN72</strain>
    </source>
</reference>
<dbReference type="InterPro" id="IPR001240">
    <property type="entry name" value="PRAI_dom"/>
</dbReference>
<dbReference type="EC" id="5.3.1.24" evidence="3 9"/>
<evidence type="ECO:0000256" key="6">
    <source>
        <dbReference type="ARBA" id="ARBA00022822"/>
    </source>
</evidence>
<dbReference type="SUPFAM" id="SSF51366">
    <property type="entry name" value="Ribulose-phoshate binding barrel"/>
    <property type="match status" value="1"/>
</dbReference>
<sequence>MKTEAKICGLTDPAAMNAAIRYGADLVGLVFFPPSPRNIAVEDAAMLAGLVPDHVVTVGLFVDPDDELIDRVLSRVKLDAIQLHGEEPVDRCADLKNRTGRQVYKAIKVRDADDLVSADRYAKVCDRLLFDAKPPKDATRPGGNAEAFDWTVLEGRKFGVPWLLAGGLTPDNVKSAIRMTGAPGVDTSSGVESAPGKKDPAKIKAFLDAVRSV</sequence>
<organism evidence="11 12">
    <name type="scientific">Pacificispira spongiicola</name>
    <dbReference type="NCBI Taxonomy" id="2729598"/>
    <lineage>
        <taxon>Bacteria</taxon>
        <taxon>Pseudomonadati</taxon>
        <taxon>Pseudomonadota</taxon>
        <taxon>Alphaproteobacteria</taxon>
        <taxon>Rhodospirillales</taxon>
        <taxon>Rhodospirillaceae</taxon>
        <taxon>Pacificispira</taxon>
    </lineage>
</organism>
<dbReference type="GO" id="GO:0000162">
    <property type="term" value="P:L-tryptophan biosynthetic process"/>
    <property type="evidence" value="ECO:0007669"/>
    <property type="project" value="UniProtKB-UniRule"/>
</dbReference>
<proteinExistence type="inferred from homology"/>
<evidence type="ECO:0000256" key="9">
    <source>
        <dbReference type="HAMAP-Rule" id="MF_00135"/>
    </source>
</evidence>
<dbReference type="PANTHER" id="PTHR42894:SF1">
    <property type="entry name" value="N-(5'-PHOSPHORIBOSYL)ANTHRANILATE ISOMERASE"/>
    <property type="match status" value="1"/>
</dbReference>
<dbReference type="Proteomes" id="UP000539372">
    <property type="component" value="Unassembled WGS sequence"/>
</dbReference>
<dbReference type="Gene3D" id="3.20.20.70">
    <property type="entry name" value="Aldolase class I"/>
    <property type="match status" value="1"/>
</dbReference>
<evidence type="ECO:0000256" key="2">
    <source>
        <dbReference type="ARBA" id="ARBA00004664"/>
    </source>
</evidence>
<evidence type="ECO:0000256" key="8">
    <source>
        <dbReference type="ARBA" id="ARBA00023235"/>
    </source>
</evidence>
<dbReference type="CDD" id="cd00405">
    <property type="entry name" value="PRAI"/>
    <property type="match status" value="1"/>
</dbReference>
<dbReference type="PANTHER" id="PTHR42894">
    <property type="entry name" value="N-(5'-PHOSPHORIBOSYL)ANTHRANILATE ISOMERASE"/>
    <property type="match status" value="1"/>
</dbReference>
<evidence type="ECO:0000256" key="5">
    <source>
        <dbReference type="ARBA" id="ARBA00022605"/>
    </source>
</evidence>
<dbReference type="RefSeq" id="WP_169625544.1">
    <property type="nucleotide sequence ID" value="NZ_JABBNT010000003.1"/>
</dbReference>
<evidence type="ECO:0000256" key="3">
    <source>
        <dbReference type="ARBA" id="ARBA00012572"/>
    </source>
</evidence>
<dbReference type="HAMAP" id="MF_00135">
    <property type="entry name" value="PRAI"/>
    <property type="match status" value="1"/>
</dbReference>
<comment type="catalytic activity">
    <reaction evidence="1 9">
        <text>N-(5-phospho-beta-D-ribosyl)anthranilate = 1-(2-carboxyphenylamino)-1-deoxy-D-ribulose 5-phosphate</text>
        <dbReference type="Rhea" id="RHEA:21540"/>
        <dbReference type="ChEBI" id="CHEBI:18277"/>
        <dbReference type="ChEBI" id="CHEBI:58613"/>
        <dbReference type="EC" id="5.3.1.24"/>
    </reaction>
</comment>
<keyword evidence="12" id="KW-1185">Reference proteome</keyword>
<dbReference type="NCBIfam" id="NF002295">
    <property type="entry name" value="PRK01222.1-1"/>
    <property type="match status" value="1"/>
</dbReference>
<evidence type="ECO:0000259" key="10">
    <source>
        <dbReference type="Pfam" id="PF00697"/>
    </source>
</evidence>
<evidence type="ECO:0000313" key="12">
    <source>
        <dbReference type="Proteomes" id="UP000539372"/>
    </source>
</evidence>
<keyword evidence="5 9" id="KW-0028">Amino-acid biosynthesis</keyword>
<comment type="caution">
    <text evidence="11">The sequence shown here is derived from an EMBL/GenBank/DDBJ whole genome shotgun (WGS) entry which is preliminary data.</text>
</comment>
<protein>
    <recommendedName>
        <fullName evidence="4 9">N-(5'-phosphoribosyl)anthranilate isomerase</fullName>
        <shortName evidence="9">PRAI</shortName>
        <ecNumber evidence="3 9">5.3.1.24</ecNumber>
    </recommendedName>
</protein>
<evidence type="ECO:0000256" key="7">
    <source>
        <dbReference type="ARBA" id="ARBA00023141"/>
    </source>
</evidence>